<keyword evidence="3" id="KW-1185">Reference proteome</keyword>
<dbReference type="Pfam" id="PF00535">
    <property type="entry name" value="Glycos_transf_2"/>
    <property type="match status" value="1"/>
</dbReference>
<protein>
    <recommendedName>
        <fullName evidence="1">Glycosyltransferase 2-like domain-containing protein</fullName>
    </recommendedName>
</protein>
<dbReference type="PANTHER" id="PTHR22916:SF3">
    <property type="entry name" value="UDP-GLCNAC:BETAGAL BETA-1,3-N-ACETYLGLUCOSAMINYLTRANSFERASE-LIKE PROTEIN 1"/>
    <property type="match status" value="1"/>
</dbReference>
<reference evidence="2 3" key="1">
    <citation type="submission" date="2023-06" db="EMBL/GenBank/DDBJ databases">
        <title>Draft genome sequence of Novosphingobium sp. strain IK01.</title>
        <authorList>
            <person name="Hatamoto M."/>
            <person name="Ikarashi T."/>
            <person name="Yamaguchi T."/>
        </authorList>
    </citation>
    <scope>NUCLEOTIDE SEQUENCE [LARGE SCALE GENOMIC DNA]</scope>
    <source>
        <strain evidence="2 3">IK01</strain>
    </source>
</reference>
<feature type="domain" description="Glycosyltransferase 2-like" evidence="1">
    <location>
        <begin position="17"/>
        <end position="180"/>
    </location>
</feature>
<dbReference type="InterPro" id="IPR001173">
    <property type="entry name" value="Glyco_trans_2-like"/>
</dbReference>
<dbReference type="Proteomes" id="UP001187221">
    <property type="component" value="Unassembled WGS sequence"/>
</dbReference>
<name>A0ABQ6P8B7_9SPHN</name>
<dbReference type="InterPro" id="IPR029044">
    <property type="entry name" value="Nucleotide-diphossugar_trans"/>
</dbReference>
<dbReference type="EMBL" id="BTFW01000001">
    <property type="protein sequence ID" value="GMM60829.1"/>
    <property type="molecule type" value="Genomic_DNA"/>
</dbReference>
<dbReference type="PANTHER" id="PTHR22916">
    <property type="entry name" value="GLYCOSYLTRANSFERASE"/>
    <property type="match status" value="1"/>
</dbReference>
<dbReference type="RefSeq" id="WP_317974593.1">
    <property type="nucleotide sequence ID" value="NZ_BTFW01000001.1"/>
</dbReference>
<gene>
    <name evidence="2" type="ORF">NUTIK01_16060</name>
</gene>
<dbReference type="SUPFAM" id="SSF53448">
    <property type="entry name" value="Nucleotide-diphospho-sugar transferases"/>
    <property type="match status" value="1"/>
</dbReference>
<evidence type="ECO:0000313" key="2">
    <source>
        <dbReference type="EMBL" id="GMM60829.1"/>
    </source>
</evidence>
<evidence type="ECO:0000313" key="3">
    <source>
        <dbReference type="Proteomes" id="UP001187221"/>
    </source>
</evidence>
<sequence>MTTPSTLVSSATPAVTVATSMYNAAATLPVAIESVLGQSLRDFEFLLLDDGSTDASLTIARAYAARDSRIRVIAMPRQGLVRSLNQLFAEARAPLVARFDADDICMAPRFEQQVAFLADHPDHGLVGCETIFIDENGVATDAKAKAPLIRPHSHEAFIAQLERGPILCHSAVMVRRDLVRAAGGYRESYVHAEDYDLWLRLSEQTRMTNLPEPLLAYRVSAGQVSSRHMVAQARNAAIAWLAHLARLRGAGDPTAGMTTLPDIARLDALFGPGSAAYVRRRMIERLLFSPDHLANEAWPVLLGYTADIGPDPALWPQLRPQLWRVALRLLRAGHPLRAAQAAMALLRHGA</sequence>
<accession>A0ABQ6P8B7</accession>
<organism evidence="2 3">
    <name type="scientific">Novosphingobium pituita</name>
    <dbReference type="NCBI Taxonomy" id="3056842"/>
    <lineage>
        <taxon>Bacteria</taxon>
        <taxon>Pseudomonadati</taxon>
        <taxon>Pseudomonadota</taxon>
        <taxon>Alphaproteobacteria</taxon>
        <taxon>Sphingomonadales</taxon>
        <taxon>Sphingomonadaceae</taxon>
        <taxon>Novosphingobium</taxon>
    </lineage>
</organism>
<proteinExistence type="predicted"/>
<comment type="caution">
    <text evidence="2">The sequence shown here is derived from an EMBL/GenBank/DDBJ whole genome shotgun (WGS) entry which is preliminary data.</text>
</comment>
<dbReference type="Gene3D" id="3.90.550.10">
    <property type="entry name" value="Spore Coat Polysaccharide Biosynthesis Protein SpsA, Chain A"/>
    <property type="match status" value="1"/>
</dbReference>
<evidence type="ECO:0000259" key="1">
    <source>
        <dbReference type="Pfam" id="PF00535"/>
    </source>
</evidence>